<sequence>MTTEQTYSSWEEEITQLIADDLGITYSDAAGIVEGQDFYVTQSWGKGMDARQTADKVLNESQPKDTPAEE</sequence>
<keyword evidence="2" id="KW-0614">Plasmid</keyword>
<evidence type="ECO:0000313" key="4">
    <source>
        <dbReference type="Proteomes" id="UP000516786"/>
    </source>
</evidence>
<proteinExistence type="predicted"/>
<dbReference type="Proteomes" id="UP000516786">
    <property type="component" value="Plasmid pZXPA-20-602k"/>
</dbReference>
<evidence type="ECO:0000313" key="1">
    <source>
        <dbReference type="EMBL" id="ORL58756.1"/>
    </source>
</evidence>
<reference evidence="2 4" key="2">
    <citation type="submission" date="2020-09" db="EMBL/GenBank/DDBJ databases">
        <title>Co-existence of a novel multidrug-resistance efflux pump with carbapenem resistance gene blaVIM-2 in one megaplasmid in Pseudomonas putida.</title>
        <authorList>
            <person name="Peng K."/>
            <person name="Li R."/>
        </authorList>
    </citation>
    <scope>NUCLEOTIDE SEQUENCE [LARGE SCALE GENOMIC DNA]</scope>
    <source>
        <strain evidence="2 4">ZXPA-20</strain>
        <plasmid evidence="2 4">pZXPA-20-602k</plasmid>
    </source>
</reference>
<geneLocation type="plasmid" evidence="2 4">
    <name>pZXPA-20-602k</name>
</geneLocation>
<gene>
    <name evidence="1" type="ORF">B7H17_24825</name>
    <name evidence="2" type="ORF">ID616_29890</name>
</gene>
<evidence type="ECO:0000313" key="3">
    <source>
        <dbReference type="Proteomes" id="UP000193675"/>
    </source>
</evidence>
<dbReference type="OrthoDB" id="7031490at2"/>
<name>A0A1X0Z727_PSEPU</name>
<dbReference type="EMBL" id="NBWC01000049">
    <property type="protein sequence ID" value="ORL58756.1"/>
    <property type="molecule type" value="Genomic_DNA"/>
</dbReference>
<dbReference type="EMBL" id="CP061724">
    <property type="protein sequence ID" value="QOD01445.1"/>
    <property type="molecule type" value="Genomic_DNA"/>
</dbReference>
<dbReference type="AlphaFoldDB" id="A0A1X0Z727"/>
<evidence type="ECO:0000313" key="2">
    <source>
        <dbReference type="EMBL" id="QOD01445.1"/>
    </source>
</evidence>
<accession>A0A1X0Z727</accession>
<dbReference type="Proteomes" id="UP000193675">
    <property type="component" value="Unassembled WGS sequence"/>
</dbReference>
<protein>
    <submittedName>
        <fullName evidence="1">Uncharacterized protein</fullName>
    </submittedName>
</protein>
<dbReference type="RefSeq" id="WP_084851742.1">
    <property type="nucleotide sequence ID" value="NZ_CP061724.1"/>
</dbReference>
<reference evidence="1 3" key="1">
    <citation type="submission" date="2017-04" db="EMBL/GenBank/DDBJ databases">
        <title>Presence of VIM-2 positive Pseudomonas species in chickens and their surrounding environment.</title>
        <authorList>
            <person name="Zhang R."/>
        </authorList>
    </citation>
    <scope>NUCLEOTIDE SEQUENCE [LARGE SCALE GENOMIC DNA]</scope>
    <source>
        <strain evidence="1 3">DZ-C18</strain>
    </source>
</reference>
<organism evidence="1 3">
    <name type="scientific">Pseudomonas putida</name>
    <name type="common">Arthrobacter siderocapsulatus</name>
    <dbReference type="NCBI Taxonomy" id="303"/>
    <lineage>
        <taxon>Bacteria</taxon>
        <taxon>Pseudomonadati</taxon>
        <taxon>Pseudomonadota</taxon>
        <taxon>Gammaproteobacteria</taxon>
        <taxon>Pseudomonadales</taxon>
        <taxon>Pseudomonadaceae</taxon>
        <taxon>Pseudomonas</taxon>
    </lineage>
</organism>